<evidence type="ECO:0000313" key="9">
    <source>
        <dbReference type="EMBL" id="SDN84359.1"/>
    </source>
</evidence>
<evidence type="ECO:0000256" key="4">
    <source>
        <dbReference type="ARBA" id="ARBA00022723"/>
    </source>
</evidence>
<comment type="similarity">
    <text evidence="1">Belongs to the organic radical-activating enzymes family.</text>
</comment>
<feature type="binding site" evidence="8">
    <location>
        <position position="67"/>
    </location>
    <ligand>
        <name>[4Fe-4S] cluster</name>
        <dbReference type="ChEBI" id="CHEBI:49883"/>
        <note>4Fe-4S-S-AdoMet</note>
    </ligand>
</feature>
<evidence type="ECO:0000256" key="6">
    <source>
        <dbReference type="ARBA" id="ARBA00023004"/>
    </source>
</evidence>
<dbReference type="PANTHER" id="PTHR43075">
    <property type="entry name" value="FORMATE LYASE ACTIVATING ENZYME, PUTATIVE (AFU_ORTHOLOGUE AFUA_2G15630)-RELATED"/>
    <property type="match status" value="1"/>
</dbReference>
<dbReference type="InterPro" id="IPR058240">
    <property type="entry name" value="rSAM_sf"/>
</dbReference>
<dbReference type="GO" id="GO:0046872">
    <property type="term" value="F:metal ion binding"/>
    <property type="evidence" value="ECO:0007669"/>
    <property type="project" value="UniProtKB-KW"/>
</dbReference>
<dbReference type="GO" id="GO:0016491">
    <property type="term" value="F:oxidoreductase activity"/>
    <property type="evidence" value="ECO:0007669"/>
    <property type="project" value="UniProtKB-KW"/>
</dbReference>
<proteinExistence type="inferred from homology"/>
<dbReference type="PANTHER" id="PTHR43075:SF1">
    <property type="entry name" value="FORMATE LYASE ACTIVATING ENZYME, PUTATIVE (AFU_ORTHOLOGUE AFUA_2G15630)-RELATED"/>
    <property type="match status" value="1"/>
</dbReference>
<dbReference type="InterPro" id="IPR040085">
    <property type="entry name" value="MJ0674-like"/>
</dbReference>
<dbReference type="InterPro" id="IPR001989">
    <property type="entry name" value="Radical_activat_CS"/>
</dbReference>
<keyword evidence="9" id="KW-0456">Lyase</keyword>
<keyword evidence="10" id="KW-1185">Reference proteome</keyword>
<dbReference type="Pfam" id="PF13353">
    <property type="entry name" value="Fer4_12"/>
    <property type="match status" value="1"/>
</dbReference>
<dbReference type="InterPro" id="IPR016431">
    <property type="entry name" value="Pyrv-formate_lyase-activ_prd"/>
</dbReference>
<feature type="binding site" evidence="8">
    <location>
        <position position="60"/>
    </location>
    <ligand>
        <name>[4Fe-4S] cluster</name>
        <dbReference type="ChEBI" id="CHEBI:49883"/>
        <note>4Fe-4S-S-AdoMet</note>
    </ligand>
</feature>
<dbReference type="PROSITE" id="PS01087">
    <property type="entry name" value="RADICAL_ACTIVATING"/>
    <property type="match status" value="1"/>
</dbReference>
<feature type="binding site" evidence="8">
    <location>
        <position position="64"/>
    </location>
    <ligand>
        <name>[4Fe-4S] cluster</name>
        <dbReference type="ChEBI" id="CHEBI:49883"/>
        <note>4Fe-4S-S-AdoMet</note>
    </ligand>
</feature>
<evidence type="ECO:0000256" key="8">
    <source>
        <dbReference type="PIRSR" id="PIRSR004869-50"/>
    </source>
</evidence>
<evidence type="ECO:0000256" key="5">
    <source>
        <dbReference type="ARBA" id="ARBA00023002"/>
    </source>
</evidence>
<reference evidence="9 10" key="1">
    <citation type="submission" date="2016-10" db="EMBL/GenBank/DDBJ databases">
        <authorList>
            <person name="de Groot N.N."/>
        </authorList>
    </citation>
    <scope>NUCLEOTIDE SEQUENCE [LARGE SCALE GENOMIC DNA]</scope>
    <source>
        <strain evidence="9 10">CGMCC 1.5012</strain>
    </source>
</reference>
<evidence type="ECO:0000313" key="10">
    <source>
        <dbReference type="Proteomes" id="UP000199182"/>
    </source>
</evidence>
<dbReference type="Proteomes" id="UP000199182">
    <property type="component" value="Unassembled WGS sequence"/>
</dbReference>
<name>A0A1H0EPW5_9FIRM</name>
<dbReference type="GO" id="GO:0016829">
    <property type="term" value="F:lyase activity"/>
    <property type="evidence" value="ECO:0007669"/>
    <property type="project" value="UniProtKB-KW"/>
</dbReference>
<dbReference type="OrthoDB" id="9781783at2"/>
<dbReference type="SFLD" id="SFLDG01099">
    <property type="entry name" value="Uncharacterised_Radical_SAM_Su"/>
    <property type="match status" value="1"/>
</dbReference>
<gene>
    <name evidence="9" type="ORF">SAMN05192585_1359</name>
</gene>
<dbReference type="AlphaFoldDB" id="A0A1H0EPW5"/>
<dbReference type="GO" id="GO:0051539">
    <property type="term" value="F:4 iron, 4 sulfur cluster binding"/>
    <property type="evidence" value="ECO:0007669"/>
    <property type="project" value="UniProtKB-KW"/>
</dbReference>
<keyword evidence="2" id="KW-0004">4Fe-4S</keyword>
<dbReference type="Gene3D" id="3.20.20.70">
    <property type="entry name" value="Aldolase class I"/>
    <property type="match status" value="1"/>
</dbReference>
<evidence type="ECO:0000256" key="7">
    <source>
        <dbReference type="ARBA" id="ARBA00023014"/>
    </source>
</evidence>
<evidence type="ECO:0000256" key="3">
    <source>
        <dbReference type="ARBA" id="ARBA00022691"/>
    </source>
</evidence>
<comment type="cofactor">
    <cofactor evidence="8">
        <name>[4Fe-4S] cluster</name>
        <dbReference type="ChEBI" id="CHEBI:49883"/>
    </cofactor>
    <text evidence="8">Binds 1 [4Fe-4S] cluster. The cluster is coordinated with 3 cysteines and an exchangeable S-adenosyl-L-methionine.</text>
</comment>
<keyword evidence="9" id="KW-0670">Pyruvate</keyword>
<keyword evidence="6 8" id="KW-0408">Iron</keyword>
<dbReference type="InterPro" id="IPR007197">
    <property type="entry name" value="rSAM"/>
</dbReference>
<keyword evidence="4 8" id="KW-0479">Metal-binding</keyword>
<evidence type="ECO:0000256" key="1">
    <source>
        <dbReference type="ARBA" id="ARBA00009777"/>
    </source>
</evidence>
<dbReference type="EMBL" id="FNID01000035">
    <property type="protein sequence ID" value="SDN84359.1"/>
    <property type="molecule type" value="Genomic_DNA"/>
</dbReference>
<evidence type="ECO:0000256" key="2">
    <source>
        <dbReference type="ARBA" id="ARBA00022485"/>
    </source>
</evidence>
<dbReference type="InterPro" id="IPR013785">
    <property type="entry name" value="Aldolase_TIM"/>
</dbReference>
<protein>
    <submittedName>
        <fullName evidence="9">Putative pyruvate formate lyase activating enzyme</fullName>
    </submittedName>
</protein>
<keyword evidence="5" id="KW-0560">Oxidoreductase</keyword>
<organism evidence="9 10">
    <name type="scientific">Acetanaerobacterium elongatum</name>
    <dbReference type="NCBI Taxonomy" id="258515"/>
    <lineage>
        <taxon>Bacteria</taxon>
        <taxon>Bacillati</taxon>
        <taxon>Bacillota</taxon>
        <taxon>Clostridia</taxon>
        <taxon>Eubacteriales</taxon>
        <taxon>Oscillospiraceae</taxon>
        <taxon>Acetanaerobacterium</taxon>
    </lineage>
</organism>
<dbReference type="RefSeq" id="WP_092642408.1">
    <property type="nucleotide sequence ID" value="NZ_FNID01000035.1"/>
</dbReference>
<dbReference type="PIRSF" id="PIRSF004869">
    <property type="entry name" value="PflX_prd"/>
    <property type="match status" value="1"/>
</dbReference>
<keyword evidence="7 8" id="KW-0411">Iron-sulfur</keyword>
<sequence length="294" mass="32911">MAERCTVCPRRCGALRESAATLGVCKMVDNPVVARAGVHLWEEPPISGTKGSGTVFFSGCSLGCVFCQNHAISHENYGKEITVARLREIYFELIAQGVHNINLVNPTHFTRAIAQSLTQPLPVPVVYNSSGYERVESLRLLEGKIQVYLPDMKYVDSAVSERYSRAPDYFEYASKAIREMYRQTGDYVLDENGLLKSGVLIRHLILPGNTRNTLAVINWVRATFPPGSVLFSLMSQYTPCGELSGCPEINRRITMREYEKVQNYLFESGIEDGFLQERCAAKKDYIPCFDLSGV</sequence>
<keyword evidence="3 8" id="KW-0949">S-adenosyl-L-methionine</keyword>
<dbReference type="SUPFAM" id="SSF102114">
    <property type="entry name" value="Radical SAM enzymes"/>
    <property type="match status" value="1"/>
</dbReference>
<accession>A0A1H0EPW5</accession>
<dbReference type="SFLD" id="SFLDS00029">
    <property type="entry name" value="Radical_SAM"/>
    <property type="match status" value="1"/>
</dbReference>
<dbReference type="STRING" id="258515.SAMN05192585_1359"/>